<dbReference type="Pfam" id="PF21010">
    <property type="entry name" value="HA2_C"/>
    <property type="match status" value="1"/>
</dbReference>
<evidence type="ECO:0000256" key="10">
    <source>
        <dbReference type="ARBA" id="ARBA00047984"/>
    </source>
</evidence>
<feature type="compositionally biased region" description="Acidic residues" evidence="11">
    <location>
        <begin position="574"/>
        <end position="585"/>
    </location>
</feature>
<evidence type="ECO:0000256" key="3">
    <source>
        <dbReference type="ARBA" id="ARBA00012552"/>
    </source>
</evidence>
<dbReference type="PANTHER" id="PTHR18934:SF99">
    <property type="entry name" value="ATP-DEPENDENT RNA HELICASE DHX37-RELATED"/>
    <property type="match status" value="1"/>
</dbReference>
<evidence type="ECO:0000256" key="2">
    <source>
        <dbReference type="ARBA" id="ARBA00008792"/>
    </source>
</evidence>
<dbReference type="InterPro" id="IPR027417">
    <property type="entry name" value="P-loop_NTPase"/>
</dbReference>
<evidence type="ECO:0000256" key="9">
    <source>
        <dbReference type="ARBA" id="ARBA00023242"/>
    </source>
</evidence>
<keyword evidence="9" id="KW-0539">Nucleus</keyword>
<dbReference type="Gene3D" id="1.20.120.1080">
    <property type="match status" value="1"/>
</dbReference>
<dbReference type="GO" id="GO:0003723">
    <property type="term" value="F:RNA binding"/>
    <property type="evidence" value="ECO:0007669"/>
    <property type="project" value="UniProtKB-KW"/>
</dbReference>
<evidence type="ECO:0000313" key="14">
    <source>
        <dbReference type="EMBL" id="KAJ6635942.1"/>
    </source>
</evidence>
<dbReference type="Gene3D" id="3.40.50.300">
    <property type="entry name" value="P-loop containing nucleotide triphosphate hydrolases"/>
    <property type="match status" value="3"/>
</dbReference>
<dbReference type="InterPro" id="IPR007502">
    <property type="entry name" value="Helicase-assoc_dom"/>
</dbReference>
<evidence type="ECO:0000256" key="6">
    <source>
        <dbReference type="ARBA" id="ARBA00022806"/>
    </source>
</evidence>
<keyword evidence="15" id="KW-1185">Reference proteome</keyword>
<proteinExistence type="inferred from homology"/>
<dbReference type="EC" id="3.6.4.13" evidence="3"/>
<comment type="similarity">
    <text evidence="2">Belongs to the DEAD box helicase family. DEAH subfamily.</text>
</comment>
<dbReference type="GO" id="GO:0000462">
    <property type="term" value="P:maturation of SSU-rRNA from tricistronic rRNA transcript (SSU-rRNA, 5.8S rRNA, LSU-rRNA)"/>
    <property type="evidence" value="ECO:0007669"/>
    <property type="project" value="TreeGrafter"/>
</dbReference>
<dbReference type="SMART" id="SM00847">
    <property type="entry name" value="HA2"/>
    <property type="match status" value="1"/>
</dbReference>
<evidence type="ECO:0000259" key="13">
    <source>
        <dbReference type="PROSITE" id="PS51194"/>
    </source>
</evidence>
<dbReference type="SMART" id="SM00490">
    <property type="entry name" value="HELICc"/>
    <property type="match status" value="1"/>
</dbReference>
<dbReference type="Pfam" id="PF23362">
    <property type="entry name" value="DHX37_C"/>
    <property type="match status" value="1"/>
</dbReference>
<organism evidence="14 15">
    <name type="scientific">Pseudolycoriella hygida</name>
    <dbReference type="NCBI Taxonomy" id="35572"/>
    <lineage>
        <taxon>Eukaryota</taxon>
        <taxon>Metazoa</taxon>
        <taxon>Ecdysozoa</taxon>
        <taxon>Arthropoda</taxon>
        <taxon>Hexapoda</taxon>
        <taxon>Insecta</taxon>
        <taxon>Pterygota</taxon>
        <taxon>Neoptera</taxon>
        <taxon>Endopterygota</taxon>
        <taxon>Diptera</taxon>
        <taxon>Nematocera</taxon>
        <taxon>Sciaroidea</taxon>
        <taxon>Sciaridae</taxon>
        <taxon>Pseudolycoriella</taxon>
    </lineage>
</organism>
<dbReference type="PROSITE" id="PS51194">
    <property type="entry name" value="HELICASE_CTER"/>
    <property type="match status" value="1"/>
</dbReference>
<dbReference type="InterPro" id="IPR001650">
    <property type="entry name" value="Helicase_C-like"/>
</dbReference>
<dbReference type="InterPro" id="IPR011709">
    <property type="entry name" value="DEAD-box_helicase_OB_fold"/>
</dbReference>
<dbReference type="GO" id="GO:0005730">
    <property type="term" value="C:nucleolus"/>
    <property type="evidence" value="ECO:0007669"/>
    <property type="project" value="UniProtKB-SubCell"/>
</dbReference>
<comment type="caution">
    <text evidence="14">The sequence shown here is derived from an EMBL/GenBank/DDBJ whole genome shotgun (WGS) entry which is preliminary data.</text>
</comment>
<evidence type="ECO:0000256" key="11">
    <source>
        <dbReference type="SAM" id="MobiDB-lite"/>
    </source>
</evidence>
<dbReference type="PROSITE" id="PS00690">
    <property type="entry name" value="DEAH_ATP_HELICASE"/>
    <property type="match status" value="1"/>
</dbReference>
<dbReference type="InterPro" id="IPR002464">
    <property type="entry name" value="DNA/RNA_helicase_DEAH_CS"/>
</dbReference>
<dbReference type="Pfam" id="PF00270">
    <property type="entry name" value="DEAD"/>
    <property type="match status" value="1"/>
</dbReference>
<evidence type="ECO:0000313" key="15">
    <source>
        <dbReference type="Proteomes" id="UP001151699"/>
    </source>
</evidence>
<dbReference type="FunFam" id="3.40.50.300:FF:003770">
    <property type="entry name" value="ATP-dependent RNA helicase DHR1, putative"/>
    <property type="match status" value="1"/>
</dbReference>
<evidence type="ECO:0000256" key="1">
    <source>
        <dbReference type="ARBA" id="ARBA00004604"/>
    </source>
</evidence>
<gene>
    <name evidence="14" type="primary">kz</name>
    <name evidence="14" type="ORF">Bhyg_14528</name>
</gene>
<dbReference type="SUPFAM" id="SSF52540">
    <property type="entry name" value="P-loop containing nucleoside triphosphate hydrolases"/>
    <property type="match status" value="1"/>
</dbReference>
<dbReference type="EMBL" id="WJQU01000004">
    <property type="protein sequence ID" value="KAJ6635942.1"/>
    <property type="molecule type" value="Genomic_DNA"/>
</dbReference>
<accession>A0A9Q0MQ38</accession>
<sequence>MGKRKFNAKGRQVVDAIIDDTATKQIKLDIEEPTEYGGYDQSNALVLPSQKRKTKIKKDKDCNVTRILSKKQRKNLEKVVDKKKKKEGRASLLDKLASVQVASDELKQYTSIVNVQTKGLKNHLKEKIIKRIDKPEEDDGQRRWSSISGSQRKKRLALLNSYADDSDDGSKPKDYNIVGLDQSSSSDSESEETVETAVIASSKTKCSEEEVSPVAAPKEAVIQPTEPVEKVVTYKPTIYVHVERSKEIQAARLKLPILGEEQVIMETINENSIIILTGETGSGKTTQVPQFLYEAGYAEKKLIGITEPRRVAAISMSKRVATEMNLGTDVVSYLIRFEGNVTNKTKIKFMTDGVLLKELENDFTLTKYSVIILDEAHERSVYTDILVGLLSRIVLLREKRNDPLKLIIMSATLRVEDFTKNKKLFKNVPPVLSVETRQFPVTIHFNKHTFDNYEEEAYKKAVKIHRKLPEGGILIFLTGQHEVNNLVRKLRKAFPYHRTDETNTEKTKESSDAHYSDSEDGDEMDMKKAIQNSKKAKKKLRSMLSLPQISLDNYKLPTDDTDADLLDDSSIKDDDSDSDSEEEDNLSFVDLKSSQPMWVLPLYSLLPSDKQSRVFEKPPEGARLCVVSTNVAETSLTIPNIKYVIDSGRVKTRLYDKVTGVSSFVVTFTSKAGANQRAGRAGRTAPGYCYRLYSSAVYENEFDDITVPDIQKKPVDDLMLQMKCMGIDKVINFPFPSPPDLVQLQTAEYKLKLLGALEAVESSKSDKLTKVTPLGQAISAFPVAPRFGKMLALSHQQSLLPYTVCMVAALSVQEVLIEVSQEQTNEKKSKWLPTRIKWAGAGNSLLLGDPFVLLRAVGESEYAGSEGKLKEFCETNGLRPKAVAEIRKLRVQLTNEINLSLNDVGLCVDPKMVPPTDHQAKLLRQILLAGMGDQVAKKISDDEMKDSDDRQRFKYGYRSPEMEEPVFMHASSVLRKSKPEWVIYQEIFETDLKNGASKKMCMRGVTAIEPEWLLIYVRSMCNIRSVKEDPPPRYNESDGKVYCHVEATFGRSGWQLPLSEIEMPTSELCYRYFAMFLLNGDIFPQISEYKKKMRPAPKSIVKPWCKNTPNVVSFVNKLLSRGVASKQKLLGVWSKESDYLLNEFCDFLVDVNSSAVALNWPPTKSIAV</sequence>
<dbReference type="GO" id="GO:0016787">
    <property type="term" value="F:hydrolase activity"/>
    <property type="evidence" value="ECO:0007669"/>
    <property type="project" value="UniProtKB-KW"/>
</dbReference>
<evidence type="ECO:0000256" key="5">
    <source>
        <dbReference type="ARBA" id="ARBA00022801"/>
    </source>
</evidence>
<dbReference type="InterPro" id="IPR056371">
    <property type="entry name" value="DHX37-like_C"/>
</dbReference>
<dbReference type="SMART" id="SM00487">
    <property type="entry name" value="DEXDc"/>
    <property type="match status" value="1"/>
</dbReference>
<feature type="region of interest" description="Disordered" evidence="11">
    <location>
        <begin position="162"/>
        <end position="194"/>
    </location>
</feature>
<comment type="catalytic activity">
    <reaction evidence="10">
        <text>ATP + H2O = ADP + phosphate + H(+)</text>
        <dbReference type="Rhea" id="RHEA:13065"/>
        <dbReference type="ChEBI" id="CHEBI:15377"/>
        <dbReference type="ChEBI" id="CHEBI:15378"/>
        <dbReference type="ChEBI" id="CHEBI:30616"/>
        <dbReference type="ChEBI" id="CHEBI:43474"/>
        <dbReference type="ChEBI" id="CHEBI:456216"/>
        <dbReference type="EC" id="3.6.4.13"/>
    </reaction>
</comment>
<dbReference type="InterPro" id="IPR014001">
    <property type="entry name" value="Helicase_ATP-bd"/>
</dbReference>
<dbReference type="OrthoDB" id="10025033at2759"/>
<dbReference type="CDD" id="cd18791">
    <property type="entry name" value="SF2_C_RHA"/>
    <property type="match status" value="1"/>
</dbReference>
<evidence type="ECO:0000259" key="12">
    <source>
        <dbReference type="PROSITE" id="PS51192"/>
    </source>
</evidence>
<feature type="domain" description="Helicase ATP-binding" evidence="12">
    <location>
        <begin position="265"/>
        <end position="431"/>
    </location>
</feature>
<comment type="subcellular location">
    <subcellularLocation>
        <location evidence="1">Nucleus</location>
        <location evidence="1">Nucleolus</location>
    </subcellularLocation>
</comment>
<evidence type="ECO:0000256" key="7">
    <source>
        <dbReference type="ARBA" id="ARBA00022840"/>
    </source>
</evidence>
<dbReference type="GO" id="GO:0005524">
    <property type="term" value="F:ATP binding"/>
    <property type="evidence" value="ECO:0007669"/>
    <property type="project" value="UniProtKB-KW"/>
</dbReference>
<reference evidence="14" key="1">
    <citation type="submission" date="2022-07" db="EMBL/GenBank/DDBJ databases">
        <authorList>
            <person name="Trinca V."/>
            <person name="Uliana J.V.C."/>
            <person name="Torres T.T."/>
            <person name="Ward R.J."/>
            <person name="Monesi N."/>
        </authorList>
    </citation>
    <scope>NUCLEOTIDE SEQUENCE</scope>
    <source>
        <strain evidence="14">HSMRA1968</strain>
        <tissue evidence="14">Whole embryos</tissue>
    </source>
</reference>
<protein>
    <recommendedName>
        <fullName evidence="3">RNA helicase</fullName>
        <ecNumber evidence="3">3.6.4.13</ecNumber>
    </recommendedName>
</protein>
<feature type="region of interest" description="Disordered" evidence="11">
    <location>
        <begin position="562"/>
        <end position="586"/>
    </location>
</feature>
<dbReference type="Proteomes" id="UP001151699">
    <property type="component" value="Chromosome C"/>
</dbReference>
<dbReference type="CDD" id="cd17982">
    <property type="entry name" value="DEXHc_DHX37"/>
    <property type="match status" value="1"/>
</dbReference>
<dbReference type="PANTHER" id="PTHR18934">
    <property type="entry name" value="ATP-DEPENDENT RNA HELICASE"/>
    <property type="match status" value="1"/>
</dbReference>
<keyword evidence="5" id="KW-0378">Hydrolase</keyword>
<evidence type="ECO:0000256" key="4">
    <source>
        <dbReference type="ARBA" id="ARBA00022741"/>
    </source>
</evidence>
<dbReference type="Pfam" id="PF00271">
    <property type="entry name" value="Helicase_C"/>
    <property type="match status" value="1"/>
</dbReference>
<keyword evidence="4" id="KW-0547">Nucleotide-binding</keyword>
<feature type="domain" description="Helicase C-terminal" evidence="13">
    <location>
        <begin position="550"/>
        <end position="726"/>
    </location>
</feature>
<feature type="compositionally biased region" description="Basic and acidic residues" evidence="11">
    <location>
        <begin position="498"/>
        <end position="517"/>
    </location>
</feature>
<keyword evidence="6 14" id="KW-0347">Helicase</keyword>
<evidence type="ECO:0000256" key="8">
    <source>
        <dbReference type="ARBA" id="ARBA00022884"/>
    </source>
</evidence>
<name>A0A9Q0MQ38_9DIPT</name>
<dbReference type="InterPro" id="IPR011545">
    <property type="entry name" value="DEAD/DEAH_box_helicase_dom"/>
</dbReference>
<dbReference type="GO" id="GO:0003724">
    <property type="term" value="F:RNA helicase activity"/>
    <property type="evidence" value="ECO:0007669"/>
    <property type="project" value="UniProtKB-EC"/>
</dbReference>
<keyword evidence="8" id="KW-0694">RNA-binding</keyword>
<feature type="region of interest" description="Disordered" evidence="11">
    <location>
        <begin position="498"/>
        <end position="525"/>
    </location>
</feature>
<keyword evidence="7" id="KW-0067">ATP-binding</keyword>
<dbReference type="Pfam" id="PF07717">
    <property type="entry name" value="OB_NTP_bind"/>
    <property type="match status" value="1"/>
</dbReference>
<dbReference type="AlphaFoldDB" id="A0A9Q0MQ38"/>
<dbReference type="PROSITE" id="PS51192">
    <property type="entry name" value="HELICASE_ATP_BIND_1"/>
    <property type="match status" value="1"/>
</dbReference>
<dbReference type="FunFam" id="3.40.50.300:FF:000637">
    <property type="entry name" value="ATP-dependent RNA helicase DHX37/DHR1"/>
    <property type="match status" value="1"/>
</dbReference>